<dbReference type="EMBL" id="FMYO01000004">
    <property type="protein sequence ID" value="SDC26119.1"/>
    <property type="molecule type" value="Genomic_DNA"/>
</dbReference>
<dbReference type="InterPro" id="IPR051783">
    <property type="entry name" value="NAD(P)-dependent_oxidoreduct"/>
</dbReference>
<dbReference type="InterPro" id="IPR036291">
    <property type="entry name" value="NAD(P)-bd_dom_sf"/>
</dbReference>
<name>A0A1G6K500_9GAMM</name>
<accession>A0A1G6K500</accession>
<dbReference type="AlphaFoldDB" id="A0A1G6K500"/>
<evidence type="ECO:0000313" key="2">
    <source>
        <dbReference type="EMBL" id="SDC26119.1"/>
    </source>
</evidence>
<sequence length="358" mass="40787">MHISNQTALVVGATGFIGKFLIARLLRDNVQVFALCRNLDQQAPQLQQWLTQQGIIHQQLNFIQGDITLPNLGLSKQDWLQLKTVNYLYNTSALFAWHLTMQQAKAVNVNGLERLLACVSRHCQLERAVHLSGYMLTLDAHLQAAGIYREHIGQTDWPQVYARLGAYEASKIQGHFTWIKHANQHNIPWTVIHPATVIGDETTGEIPSHQPIAHLIRQVKQGKMTAIPGTRQHSLPLVSVTMLVEAIIHAAQDPCTHQQEILVANPEQVSFPELIQIIAQHLQVKAPRHFISLKLLQPILKWQWLARKLDMSTEMLNFLRTEQLDLKRFITLNQHWNIPNTDIRSKIVKTATWVSRPS</sequence>
<organism evidence="2 3">
    <name type="scientific">Acinetobacter kookii</name>
    <dbReference type="NCBI Taxonomy" id="1226327"/>
    <lineage>
        <taxon>Bacteria</taxon>
        <taxon>Pseudomonadati</taxon>
        <taxon>Pseudomonadota</taxon>
        <taxon>Gammaproteobacteria</taxon>
        <taxon>Moraxellales</taxon>
        <taxon>Moraxellaceae</taxon>
        <taxon>Acinetobacter</taxon>
    </lineage>
</organism>
<evidence type="ECO:0000259" key="1">
    <source>
        <dbReference type="Pfam" id="PF07993"/>
    </source>
</evidence>
<dbReference type="Pfam" id="PF07993">
    <property type="entry name" value="NAD_binding_4"/>
    <property type="match status" value="1"/>
</dbReference>
<evidence type="ECO:0000313" key="3">
    <source>
        <dbReference type="Proteomes" id="UP000243468"/>
    </source>
</evidence>
<dbReference type="STRING" id="1226327.SAMN05421732_104177"/>
<protein>
    <submittedName>
        <fullName evidence="2">Nucleoside-diphosphate-sugar epimerase</fullName>
    </submittedName>
</protein>
<dbReference type="PANTHER" id="PTHR48079">
    <property type="entry name" value="PROTEIN YEEZ"/>
    <property type="match status" value="1"/>
</dbReference>
<feature type="domain" description="Thioester reductase (TE)" evidence="1">
    <location>
        <begin position="11"/>
        <end position="247"/>
    </location>
</feature>
<dbReference type="Proteomes" id="UP000243468">
    <property type="component" value="Unassembled WGS sequence"/>
</dbReference>
<gene>
    <name evidence="2" type="ORF">SAMN05421732_104177</name>
</gene>
<keyword evidence="3" id="KW-1185">Reference proteome</keyword>
<dbReference type="OrthoDB" id="9803010at2"/>
<dbReference type="GO" id="GO:0004029">
    <property type="term" value="F:aldehyde dehydrogenase (NAD+) activity"/>
    <property type="evidence" value="ECO:0007669"/>
    <property type="project" value="TreeGrafter"/>
</dbReference>
<dbReference type="InterPro" id="IPR013120">
    <property type="entry name" value="FAR_NAD-bd"/>
</dbReference>
<dbReference type="RefSeq" id="WP_092819667.1">
    <property type="nucleotide sequence ID" value="NZ_BAABKJ010000002.1"/>
</dbReference>
<dbReference type="SUPFAM" id="SSF51735">
    <property type="entry name" value="NAD(P)-binding Rossmann-fold domains"/>
    <property type="match status" value="1"/>
</dbReference>
<proteinExistence type="predicted"/>
<reference evidence="3" key="1">
    <citation type="submission" date="2016-09" db="EMBL/GenBank/DDBJ databases">
        <authorList>
            <person name="Varghese N."/>
            <person name="Submissions S."/>
        </authorList>
    </citation>
    <scope>NUCLEOTIDE SEQUENCE [LARGE SCALE GENOMIC DNA]</scope>
    <source>
        <strain evidence="3">ANC 4667</strain>
    </source>
</reference>
<dbReference type="Gene3D" id="3.40.50.720">
    <property type="entry name" value="NAD(P)-binding Rossmann-like Domain"/>
    <property type="match status" value="1"/>
</dbReference>
<dbReference type="PANTHER" id="PTHR48079:SF6">
    <property type="entry name" value="NAD(P)-BINDING DOMAIN-CONTAINING PROTEIN-RELATED"/>
    <property type="match status" value="1"/>
</dbReference>
<dbReference type="GO" id="GO:0005737">
    <property type="term" value="C:cytoplasm"/>
    <property type="evidence" value="ECO:0007669"/>
    <property type="project" value="TreeGrafter"/>
</dbReference>